<keyword evidence="2" id="KW-1185">Reference proteome</keyword>
<dbReference type="Gene3D" id="1.25.40.10">
    <property type="entry name" value="Tetratricopeptide repeat domain"/>
    <property type="match status" value="1"/>
</dbReference>
<organism evidence="1 2">
    <name type="scientific">Anaeroplasma bactoclasticum</name>
    <dbReference type="NCBI Taxonomy" id="2088"/>
    <lineage>
        <taxon>Bacteria</taxon>
        <taxon>Bacillati</taxon>
        <taxon>Mycoplasmatota</taxon>
        <taxon>Mollicutes</taxon>
        <taxon>Anaeroplasmatales</taxon>
        <taxon>Anaeroplasmataceae</taxon>
        <taxon>Anaeroplasma</taxon>
    </lineage>
</organism>
<dbReference type="EMBL" id="QXEV01000003">
    <property type="protein sequence ID" value="RIA78226.1"/>
    <property type="molecule type" value="Genomic_DNA"/>
</dbReference>
<dbReference type="InParanoid" id="A0A397S0A0"/>
<evidence type="ECO:0000313" key="1">
    <source>
        <dbReference type="EMBL" id="RIA78226.1"/>
    </source>
</evidence>
<name>A0A397S0A0_9MOLU</name>
<reference evidence="1 2" key="1">
    <citation type="submission" date="2018-08" db="EMBL/GenBank/DDBJ databases">
        <title>Genomic Encyclopedia of Archaeal and Bacterial Type Strains, Phase II (KMG-II): from individual species to whole genera.</title>
        <authorList>
            <person name="Goeker M."/>
        </authorList>
    </citation>
    <scope>NUCLEOTIDE SEQUENCE [LARGE SCALE GENOMIC DNA]</scope>
    <source>
        <strain evidence="1 2">ATCC 27112</strain>
    </source>
</reference>
<comment type="caution">
    <text evidence="1">The sequence shown here is derived from an EMBL/GenBank/DDBJ whole genome shotgun (WGS) entry which is preliminary data.</text>
</comment>
<evidence type="ECO:0000313" key="2">
    <source>
        <dbReference type="Proteomes" id="UP000266506"/>
    </source>
</evidence>
<dbReference type="AlphaFoldDB" id="A0A397S0A0"/>
<gene>
    <name evidence="1" type="ORF">EI71_00538</name>
</gene>
<sequence>MRKNYVTLVYLPQDEENANYLAEILEEKHVEVHAFEKTEERDPFLMKDIKDSCGLIILHISDDFDYDYYMREFNTAGKRCQIICCYATKAVYQNKYRLNEIQIVEGYPIEALANDICAIIVGGYNKVHVNRFNRKRIRQQSFVLFSQEHYVWALCLLLKVFKIHDLEVKERIADAYASILDSDKAINYYSICLPLEGNNVPGATDEDSQGIICNNLGYLYTQTKNLEFAEKYLKMAINFKNPDALYNLGYLYESSWAFDSKLRRTKEGYDLYCKVLSESYTSEASKERARQKLKTAADRLLKRKNYAAALQYYKAIGEGAKAAECIRNIKRIRQLYEERKKRQSKAA</sequence>
<dbReference type="Proteomes" id="UP000266506">
    <property type="component" value="Unassembled WGS sequence"/>
</dbReference>
<dbReference type="InterPro" id="IPR011990">
    <property type="entry name" value="TPR-like_helical_dom_sf"/>
</dbReference>
<proteinExistence type="predicted"/>
<dbReference type="RefSeq" id="WP_119015703.1">
    <property type="nucleotide sequence ID" value="NZ_QXEV01000003.1"/>
</dbReference>
<protein>
    <recommendedName>
        <fullName evidence="3">Tetratricopeptide repeat protein</fullName>
    </recommendedName>
</protein>
<accession>A0A397S0A0</accession>
<evidence type="ECO:0008006" key="3">
    <source>
        <dbReference type="Google" id="ProtNLM"/>
    </source>
</evidence>
<dbReference type="SUPFAM" id="SSF81901">
    <property type="entry name" value="HCP-like"/>
    <property type="match status" value="1"/>
</dbReference>